<evidence type="ECO:0000256" key="4">
    <source>
        <dbReference type="ARBA" id="ARBA00022989"/>
    </source>
</evidence>
<dbReference type="eggNOG" id="ENOG50336I7">
    <property type="taxonomic scope" value="Bacteria"/>
</dbReference>
<evidence type="ECO:0000313" key="7">
    <source>
        <dbReference type="EMBL" id="EEG29798.1"/>
    </source>
</evidence>
<dbReference type="STRING" id="537013.CLOSTMETH_02631"/>
<dbReference type="GO" id="GO:0036376">
    <property type="term" value="P:sodium ion export across plasma membrane"/>
    <property type="evidence" value="ECO:0007669"/>
    <property type="project" value="InterPro"/>
</dbReference>
<dbReference type="GO" id="GO:0015081">
    <property type="term" value="F:sodium ion transmembrane transporter activity"/>
    <property type="evidence" value="ECO:0007669"/>
    <property type="project" value="InterPro"/>
</dbReference>
<evidence type="ECO:0000313" key="8">
    <source>
        <dbReference type="Proteomes" id="UP000003340"/>
    </source>
</evidence>
<organism evidence="7 8">
    <name type="scientific">[Clostridium] methylpentosum DSM 5476</name>
    <dbReference type="NCBI Taxonomy" id="537013"/>
    <lineage>
        <taxon>Bacteria</taxon>
        <taxon>Bacillati</taxon>
        <taxon>Bacillota</taxon>
        <taxon>Clostridia</taxon>
        <taxon>Eubacteriales</taxon>
        <taxon>Oscillospiraceae</taxon>
        <taxon>Oscillospiraceae incertae sedis</taxon>
    </lineage>
</organism>
<reference evidence="7 8" key="1">
    <citation type="submission" date="2009-01" db="EMBL/GenBank/DDBJ databases">
        <authorList>
            <person name="Fulton L."/>
            <person name="Clifton S."/>
            <person name="Fulton B."/>
            <person name="Xu J."/>
            <person name="Minx P."/>
            <person name="Pepin K.H."/>
            <person name="Johnson M."/>
            <person name="Bhonagiri V."/>
            <person name="Nash W.E."/>
            <person name="Mardis E.R."/>
            <person name="Wilson R.K."/>
        </authorList>
    </citation>
    <scope>NUCLEOTIDE SEQUENCE [LARGE SCALE GENOMIC DNA]</scope>
    <source>
        <strain evidence="7 8">DSM 5476</strain>
    </source>
</reference>
<evidence type="ECO:0000256" key="6">
    <source>
        <dbReference type="SAM" id="Phobius"/>
    </source>
</evidence>
<dbReference type="GO" id="GO:0005886">
    <property type="term" value="C:plasma membrane"/>
    <property type="evidence" value="ECO:0007669"/>
    <property type="project" value="UniProtKB-SubCell"/>
</dbReference>
<reference evidence="7 8" key="2">
    <citation type="submission" date="2009-02" db="EMBL/GenBank/DDBJ databases">
        <title>Draft genome sequence of Clostridium methylpentosum (DSM 5476).</title>
        <authorList>
            <person name="Sudarsanam P."/>
            <person name="Ley R."/>
            <person name="Guruge J."/>
            <person name="Turnbaugh P.J."/>
            <person name="Mahowald M."/>
            <person name="Liep D."/>
            <person name="Gordon J."/>
        </authorList>
    </citation>
    <scope>NUCLEOTIDE SEQUENCE [LARGE SCALE GENOMIC DNA]</scope>
    <source>
        <strain evidence="7 8">DSM 5476</strain>
    </source>
</reference>
<gene>
    <name evidence="7" type="ORF">CLOSTMETH_02631</name>
</gene>
<feature type="transmembrane region" description="Helical" evidence="6">
    <location>
        <begin position="6"/>
        <end position="34"/>
    </location>
</feature>
<protein>
    <submittedName>
        <fullName evidence="7">Sodium pump decarboxylase, gamma subunit</fullName>
    </submittedName>
</protein>
<accession>C0EFI9</accession>
<comment type="caution">
    <text evidence="7">The sequence shown here is derived from an EMBL/GenBank/DDBJ whole genome shotgun (WGS) entry which is preliminary data.</text>
</comment>
<dbReference type="HOGENOM" id="CLU_146065_1_0_9"/>
<keyword evidence="8" id="KW-1185">Reference proteome</keyword>
<evidence type="ECO:0000256" key="3">
    <source>
        <dbReference type="ARBA" id="ARBA00022692"/>
    </source>
</evidence>
<dbReference type="EMBL" id="ACEC01000091">
    <property type="protein sequence ID" value="EEG29798.1"/>
    <property type="molecule type" value="Genomic_DNA"/>
</dbReference>
<keyword evidence="2" id="KW-1003">Cell membrane</keyword>
<dbReference type="AlphaFoldDB" id="C0EFI9"/>
<evidence type="ECO:0000256" key="2">
    <source>
        <dbReference type="ARBA" id="ARBA00022475"/>
    </source>
</evidence>
<comment type="subcellular location">
    <subcellularLocation>
        <location evidence="1">Cell membrane</location>
    </subcellularLocation>
</comment>
<dbReference type="Pfam" id="PF04277">
    <property type="entry name" value="OAD_gamma"/>
    <property type="match status" value="1"/>
</dbReference>
<evidence type="ECO:0000256" key="5">
    <source>
        <dbReference type="ARBA" id="ARBA00023136"/>
    </source>
</evidence>
<sequence length="116" mass="12117">MDVALIIGLTFTGLAVVFAALIILIFCMWVMGAIMKRVTGKQTKSPAQAPKAPAAPQAPAPVVEEGVTGETVAVISAAIAAMLGSDRPVAIRSIKRAKDSRPAWNMAGVTENTRPF</sequence>
<dbReference type="InterPro" id="IPR005899">
    <property type="entry name" value="Na_pump_deCOase"/>
</dbReference>
<evidence type="ECO:0000256" key="1">
    <source>
        <dbReference type="ARBA" id="ARBA00004236"/>
    </source>
</evidence>
<dbReference type="Proteomes" id="UP000003340">
    <property type="component" value="Unassembled WGS sequence"/>
</dbReference>
<proteinExistence type="predicted"/>
<name>C0EFI9_9FIRM</name>
<dbReference type="NCBIfam" id="TIGR01195">
    <property type="entry name" value="oadG_fam"/>
    <property type="match status" value="1"/>
</dbReference>
<keyword evidence="4 6" id="KW-1133">Transmembrane helix</keyword>
<keyword evidence="3 6" id="KW-0812">Transmembrane</keyword>
<keyword evidence="5 6" id="KW-0472">Membrane</keyword>